<comment type="caution">
    <text evidence="5">The sequence shown here is derived from an EMBL/GenBank/DDBJ whole genome shotgun (WGS) entry which is preliminary data.</text>
</comment>
<dbReference type="Pfam" id="PF00581">
    <property type="entry name" value="Rhodanese"/>
    <property type="match status" value="1"/>
</dbReference>
<feature type="domain" description="Rhodanese" evidence="4">
    <location>
        <begin position="131"/>
        <end position="252"/>
    </location>
</feature>
<sequence>MNRNTHAEYLHNRIKESIFFDIDKVKDQSTDLPHMLPSEQEFNSFMDAHGVSNTDQIIVYDSHGFMGACRLLWTLDASGLKDWEKITNLVESGNPAKPIPTTGYQSRINSNLITTKPQILEAIKTLQHSTGLKGPQIIDARPAPRFDGKEQEPRPGLTCGHMPFSINVPFTELFTISEFGGAKCKSKTELDAVFNTPERMIDLHTRPIITTCGSGITAACLYAALSRAGAEHVSVYDGSWSEYGLDKSNPLATTTQA</sequence>
<dbReference type="OrthoDB" id="270167at2759"/>
<name>A0A2T9YU26_9FUNG</name>
<dbReference type="InterPro" id="IPR045078">
    <property type="entry name" value="TST/MPST-like"/>
</dbReference>
<dbReference type="InterPro" id="IPR001307">
    <property type="entry name" value="Thiosulphate_STrfase_CS"/>
</dbReference>
<dbReference type="GO" id="GO:0005739">
    <property type="term" value="C:mitochondrion"/>
    <property type="evidence" value="ECO:0007669"/>
    <property type="project" value="TreeGrafter"/>
</dbReference>
<dbReference type="SUPFAM" id="SSF52821">
    <property type="entry name" value="Rhodanese/Cell cycle control phosphatase"/>
    <property type="match status" value="2"/>
</dbReference>
<feature type="domain" description="Rhodanese" evidence="4">
    <location>
        <begin position="3"/>
        <end position="92"/>
    </location>
</feature>
<keyword evidence="2" id="KW-0677">Repeat</keyword>
<proteinExistence type="predicted"/>
<reference evidence="5 6" key="1">
    <citation type="journal article" date="2018" name="MBio">
        <title>Comparative Genomics Reveals the Core Gene Toolbox for the Fungus-Insect Symbiosis.</title>
        <authorList>
            <person name="Wang Y."/>
            <person name="Stata M."/>
            <person name="Wang W."/>
            <person name="Stajich J.E."/>
            <person name="White M.M."/>
            <person name="Moncalvo J.M."/>
        </authorList>
    </citation>
    <scope>NUCLEOTIDE SEQUENCE [LARGE SCALE GENOMIC DNA]</scope>
    <source>
        <strain evidence="5 6">SWE-8-4</strain>
    </source>
</reference>
<dbReference type="InterPro" id="IPR001763">
    <property type="entry name" value="Rhodanese-like_dom"/>
</dbReference>
<dbReference type="EMBL" id="MBFR01000045">
    <property type="protein sequence ID" value="PVU95850.1"/>
    <property type="molecule type" value="Genomic_DNA"/>
</dbReference>
<dbReference type="STRING" id="133385.A0A2T9YU26"/>
<dbReference type="PANTHER" id="PTHR11364">
    <property type="entry name" value="THIOSULFATE SULFERTANSFERASE"/>
    <property type="match status" value="1"/>
</dbReference>
<evidence type="ECO:0000313" key="5">
    <source>
        <dbReference type="EMBL" id="PVU95850.1"/>
    </source>
</evidence>
<gene>
    <name evidence="5" type="ORF">BB561_001556</name>
</gene>
<dbReference type="PROSITE" id="PS00683">
    <property type="entry name" value="RHODANESE_2"/>
    <property type="match status" value="1"/>
</dbReference>
<dbReference type="InterPro" id="IPR036873">
    <property type="entry name" value="Rhodanese-like_dom_sf"/>
</dbReference>
<dbReference type="CDD" id="cd01448">
    <property type="entry name" value="TST_Repeat_1"/>
    <property type="match status" value="1"/>
</dbReference>
<protein>
    <recommendedName>
        <fullName evidence="3">Sulfurtransferase</fullName>
    </recommendedName>
</protein>
<evidence type="ECO:0000256" key="1">
    <source>
        <dbReference type="ARBA" id="ARBA00022679"/>
    </source>
</evidence>
<dbReference type="PANTHER" id="PTHR11364:SF27">
    <property type="entry name" value="SULFURTRANSFERASE"/>
    <property type="match status" value="1"/>
</dbReference>
<dbReference type="AlphaFoldDB" id="A0A2T9YU26"/>
<evidence type="ECO:0000313" key="6">
    <source>
        <dbReference type="Proteomes" id="UP000245383"/>
    </source>
</evidence>
<dbReference type="Proteomes" id="UP000245383">
    <property type="component" value="Unassembled WGS sequence"/>
</dbReference>
<evidence type="ECO:0000256" key="3">
    <source>
        <dbReference type="RuleBase" id="RU000507"/>
    </source>
</evidence>
<keyword evidence="1 3" id="KW-0808">Transferase</keyword>
<keyword evidence="6" id="KW-1185">Reference proteome</keyword>
<evidence type="ECO:0000256" key="2">
    <source>
        <dbReference type="ARBA" id="ARBA00022737"/>
    </source>
</evidence>
<accession>A0A2T9YU26</accession>
<dbReference type="CDD" id="cd01449">
    <property type="entry name" value="TST_Repeat_2"/>
    <property type="match status" value="1"/>
</dbReference>
<dbReference type="PROSITE" id="PS50206">
    <property type="entry name" value="RHODANESE_3"/>
    <property type="match status" value="2"/>
</dbReference>
<dbReference type="SMART" id="SM00450">
    <property type="entry name" value="RHOD"/>
    <property type="match status" value="1"/>
</dbReference>
<dbReference type="Gene3D" id="3.40.250.10">
    <property type="entry name" value="Rhodanese-like domain"/>
    <property type="match status" value="2"/>
</dbReference>
<dbReference type="GO" id="GO:0004792">
    <property type="term" value="F:thiosulfate-cyanide sulfurtransferase activity"/>
    <property type="evidence" value="ECO:0007669"/>
    <property type="project" value="InterPro"/>
</dbReference>
<organism evidence="5 6">
    <name type="scientific">Smittium simulii</name>
    <dbReference type="NCBI Taxonomy" id="133385"/>
    <lineage>
        <taxon>Eukaryota</taxon>
        <taxon>Fungi</taxon>
        <taxon>Fungi incertae sedis</taxon>
        <taxon>Zoopagomycota</taxon>
        <taxon>Kickxellomycotina</taxon>
        <taxon>Harpellomycetes</taxon>
        <taxon>Harpellales</taxon>
        <taxon>Legeriomycetaceae</taxon>
        <taxon>Smittium</taxon>
    </lineage>
</organism>
<evidence type="ECO:0000259" key="4">
    <source>
        <dbReference type="PROSITE" id="PS50206"/>
    </source>
</evidence>